<dbReference type="SUPFAM" id="SSF53335">
    <property type="entry name" value="S-adenosyl-L-methionine-dependent methyltransferases"/>
    <property type="match status" value="1"/>
</dbReference>
<sequence length="49" mass="5673">MVQYGDIFQLGNHILMFGDSTKKEDVEKLMSGEKAQMIFTDPPYNVNYK</sequence>
<dbReference type="InterPro" id="IPR029063">
    <property type="entry name" value="SAM-dependent_MTases_sf"/>
</dbReference>
<dbReference type="GO" id="GO:0003676">
    <property type="term" value="F:nucleic acid binding"/>
    <property type="evidence" value="ECO:0007669"/>
    <property type="project" value="InterPro"/>
</dbReference>
<protein>
    <submittedName>
        <fullName evidence="1">Putative modification methylase</fullName>
    </submittedName>
</protein>
<organism evidence="1">
    <name type="scientific">virus sp. ctkyY8</name>
    <dbReference type="NCBI Taxonomy" id="2827995"/>
    <lineage>
        <taxon>Viruses</taxon>
    </lineage>
</organism>
<name>A0A8S5REJ8_9VIRU</name>
<dbReference type="PROSITE" id="PS00092">
    <property type="entry name" value="N6_MTASE"/>
    <property type="match status" value="1"/>
</dbReference>
<dbReference type="Gene3D" id="3.40.50.150">
    <property type="entry name" value="Vaccinia Virus protein VP39"/>
    <property type="match status" value="1"/>
</dbReference>
<keyword evidence="1" id="KW-0489">Methyltransferase</keyword>
<dbReference type="GO" id="GO:0008168">
    <property type="term" value="F:methyltransferase activity"/>
    <property type="evidence" value="ECO:0007669"/>
    <property type="project" value="UniProtKB-KW"/>
</dbReference>
<proteinExistence type="predicted"/>
<dbReference type="GO" id="GO:0032259">
    <property type="term" value="P:methylation"/>
    <property type="evidence" value="ECO:0007669"/>
    <property type="project" value="UniProtKB-KW"/>
</dbReference>
<keyword evidence="1" id="KW-0808">Transferase</keyword>
<reference evidence="1" key="1">
    <citation type="journal article" date="2021" name="Proc. Natl. Acad. Sci. U.S.A.">
        <title>A Catalog of Tens of Thousands of Viruses from Human Metagenomes Reveals Hidden Associations with Chronic Diseases.</title>
        <authorList>
            <person name="Tisza M.J."/>
            <person name="Buck C.B."/>
        </authorList>
    </citation>
    <scope>NUCLEOTIDE SEQUENCE</scope>
    <source>
        <strain evidence="1">CtkyY8</strain>
    </source>
</reference>
<evidence type="ECO:0000313" key="1">
    <source>
        <dbReference type="EMBL" id="DAE29579.1"/>
    </source>
</evidence>
<accession>A0A8S5REJ8</accession>
<dbReference type="EMBL" id="BK059095">
    <property type="protein sequence ID" value="DAE29579.1"/>
    <property type="molecule type" value="Genomic_DNA"/>
</dbReference>
<dbReference type="InterPro" id="IPR002052">
    <property type="entry name" value="DNA_methylase_N6_adenine_CS"/>
</dbReference>